<dbReference type="AlphaFoldDB" id="A0AAN8FQY7"/>
<organism evidence="2 3">
    <name type="scientific">Trichostrongylus colubriformis</name>
    <name type="common">Black scour worm</name>
    <dbReference type="NCBI Taxonomy" id="6319"/>
    <lineage>
        <taxon>Eukaryota</taxon>
        <taxon>Metazoa</taxon>
        <taxon>Ecdysozoa</taxon>
        <taxon>Nematoda</taxon>
        <taxon>Chromadorea</taxon>
        <taxon>Rhabditida</taxon>
        <taxon>Rhabditina</taxon>
        <taxon>Rhabditomorpha</taxon>
        <taxon>Strongyloidea</taxon>
        <taxon>Trichostrongylidae</taxon>
        <taxon>Trichostrongylus</taxon>
    </lineage>
</organism>
<protein>
    <submittedName>
        <fullName evidence="2">Uncharacterized protein</fullName>
    </submittedName>
</protein>
<accession>A0AAN8FQY7</accession>
<feature type="region of interest" description="Disordered" evidence="1">
    <location>
        <begin position="200"/>
        <end position="224"/>
    </location>
</feature>
<dbReference type="Proteomes" id="UP001331761">
    <property type="component" value="Unassembled WGS sequence"/>
</dbReference>
<name>A0AAN8FQY7_TRICO</name>
<feature type="region of interest" description="Disordered" evidence="1">
    <location>
        <begin position="382"/>
        <end position="457"/>
    </location>
</feature>
<evidence type="ECO:0000256" key="1">
    <source>
        <dbReference type="SAM" id="MobiDB-lite"/>
    </source>
</evidence>
<sequence>MPTIQMEPQFAVDEGNKQYDELSRIEKLVLLRLYCYIPTEDEEYWKSVFMYKEPQSHAYNYFKKRIMDNTDWSEPGKMTVTFASLPFTLKQWDARVVCEKQPNGKLAFGNSRSPFTKEFLKKHEESILRRATTFDIDDMMSLAAVLSCCLHCHSADWPNAVEHFVKMLFLLPGMQLLVQNEGHKTNNHICNSALSSHHTYQMTSSPGLTEELHQPSSQNNPADGAIRFEKSLPKSGSCKVSFSVDNILKGTTISYSNHELSYLSKTQLPKSMPQFPALPHSCLATKDALAHSISPPFGTQLAHANALPQCPAASIYGNIPNYATALGPFGLGCGLVPALNPAATASVESPPKDCTISETVQSLLGQLFNVLGGMRKCGGGCVQPDGKRSQSQVSHETPLSCSQNTQPFSPNSQMSNPIKESRLPPTTSLVGDGTVNLDDRDKTSNNPMSADGSSTTAETQLLKENAILLPSIVMEHYGNKGDIIRISGECCKDCIAVYAQNGQLFVVTHKETGTEGKRSEIVMTRKLPENVDLGKACCCRAYNNDTHSLEIFLPSLASK</sequence>
<feature type="compositionally biased region" description="Polar residues" evidence="1">
    <location>
        <begin position="444"/>
        <end position="457"/>
    </location>
</feature>
<gene>
    <name evidence="2" type="ORF">GCK32_004303</name>
</gene>
<keyword evidence="3" id="KW-1185">Reference proteome</keyword>
<evidence type="ECO:0000313" key="3">
    <source>
        <dbReference type="Proteomes" id="UP001331761"/>
    </source>
</evidence>
<feature type="compositionally biased region" description="Polar residues" evidence="1">
    <location>
        <begin position="389"/>
        <end position="429"/>
    </location>
</feature>
<evidence type="ECO:0000313" key="2">
    <source>
        <dbReference type="EMBL" id="KAK5984101.1"/>
    </source>
</evidence>
<reference evidence="2 3" key="1">
    <citation type="submission" date="2019-10" db="EMBL/GenBank/DDBJ databases">
        <title>Assembly and Annotation for the nematode Trichostrongylus colubriformis.</title>
        <authorList>
            <person name="Martin J."/>
        </authorList>
    </citation>
    <scope>NUCLEOTIDE SEQUENCE [LARGE SCALE GENOMIC DNA]</scope>
    <source>
        <strain evidence="2">G859</strain>
        <tissue evidence="2">Whole worm</tissue>
    </source>
</reference>
<proteinExistence type="predicted"/>
<comment type="caution">
    <text evidence="2">The sequence shown here is derived from an EMBL/GenBank/DDBJ whole genome shotgun (WGS) entry which is preliminary data.</text>
</comment>
<dbReference type="EMBL" id="WIXE01003263">
    <property type="protein sequence ID" value="KAK5984101.1"/>
    <property type="molecule type" value="Genomic_DNA"/>
</dbReference>